<keyword evidence="1" id="KW-0812">Transmembrane</keyword>
<evidence type="ECO:0000256" key="1">
    <source>
        <dbReference type="SAM" id="Phobius"/>
    </source>
</evidence>
<feature type="transmembrane region" description="Helical" evidence="1">
    <location>
        <begin position="35"/>
        <end position="57"/>
    </location>
</feature>
<sequence length="90" mass="9948">MLKLIEGVLRHLSFSNFLSEKFTQSPATEDDESSVGMMLMVFILVVVLRLLLVYALGSYLYNMSVAKSFGVKEITGTQAVALSILLDVLM</sequence>
<proteinExistence type="predicted"/>
<reference evidence="2" key="1">
    <citation type="journal article" date="2020" name="Nature">
        <title>Giant virus diversity and host interactions through global metagenomics.</title>
        <authorList>
            <person name="Schulz F."/>
            <person name="Roux S."/>
            <person name="Paez-Espino D."/>
            <person name="Jungbluth S."/>
            <person name="Walsh D.A."/>
            <person name="Denef V.J."/>
            <person name="McMahon K.D."/>
            <person name="Konstantinidis K.T."/>
            <person name="Eloe-Fadrosh E.A."/>
            <person name="Kyrpides N.C."/>
            <person name="Woyke T."/>
        </authorList>
    </citation>
    <scope>NUCLEOTIDE SEQUENCE</scope>
    <source>
        <strain evidence="2">GVMAG-S-ERX556101-89</strain>
    </source>
</reference>
<accession>A0A6C0F8W5</accession>
<evidence type="ECO:0000313" key="2">
    <source>
        <dbReference type="EMBL" id="QHT38287.1"/>
    </source>
</evidence>
<protein>
    <submittedName>
        <fullName evidence="2">Uncharacterized protein</fullName>
    </submittedName>
</protein>
<dbReference type="AlphaFoldDB" id="A0A6C0F8W5"/>
<organism evidence="2">
    <name type="scientific">viral metagenome</name>
    <dbReference type="NCBI Taxonomy" id="1070528"/>
    <lineage>
        <taxon>unclassified sequences</taxon>
        <taxon>metagenomes</taxon>
        <taxon>organismal metagenomes</taxon>
    </lineage>
</organism>
<keyword evidence="1" id="KW-1133">Transmembrane helix</keyword>
<keyword evidence="1" id="KW-0472">Membrane</keyword>
<dbReference type="EMBL" id="MN738829">
    <property type="protein sequence ID" value="QHT38287.1"/>
    <property type="molecule type" value="Genomic_DNA"/>
</dbReference>
<name>A0A6C0F8W5_9ZZZZ</name>